<gene>
    <name evidence="1" type="ORF">BDM02DRAFT_3149800</name>
</gene>
<protein>
    <submittedName>
        <fullName evidence="1">Cytochrome P450 monooxygenase CYP63</fullName>
    </submittedName>
</protein>
<sequence>MAREDFSYESARLRALGNLTKTVIVPALVLASLAKATKIKLGYYTIPCYGLCIFLGSYLQGLYRGFRLGRDSERLARGREGSVGSIPVVRGKLPGNIDLIIRALANQRSGYVHDIFLEWFEEYQSTIINVRLLGIDKFITMDSEHVKFLLVTGHRNFFRGDTQKELLETFLGTGILNRDDEMWKAHRTTTRPFFINDRTSDLGLFDKYINRTLNHISNVGPNRPIDFEDLAARFTIDTASEFLFGHNLDTLSYRADGFDSFVDAFAKIQQVSLERSIRGGLWPLFEPFGDRSKKYGDVIKGWVTPLVERALEHKRKMSEKGHQIQDDQSTFLEHLAYSFDDVTIIRDQLINLLLAARDTTTALLTYTVYMFTQHPEILARARKEVVEALGPDGTPTLEGIRKLKYLRAVLNETLRLFCPLHGSIRQSRDHGVILPPSDATYQRGPMYLPPNSPVFTLPILIQRNEALWGPDAHIYDPDRWLDERLQRVTSNPAIFIPFGAGPRNCLGQNYAYNEASLFMIRLLQRFEGFTLAEDKQLPPPWKMNSQHTHHSKRGMFGPGWPGTKRKAVEKIWPGHNIVLFVKGGLWVRVKKAE</sequence>
<comment type="caution">
    <text evidence="1">The sequence shown here is derived from an EMBL/GenBank/DDBJ whole genome shotgun (WGS) entry which is preliminary data.</text>
</comment>
<accession>A0ACB6Z5A1</accession>
<organism evidence="1 2">
    <name type="scientific">Thelephora ganbajun</name>
    <name type="common">Ganba fungus</name>
    <dbReference type="NCBI Taxonomy" id="370292"/>
    <lineage>
        <taxon>Eukaryota</taxon>
        <taxon>Fungi</taxon>
        <taxon>Dikarya</taxon>
        <taxon>Basidiomycota</taxon>
        <taxon>Agaricomycotina</taxon>
        <taxon>Agaricomycetes</taxon>
        <taxon>Thelephorales</taxon>
        <taxon>Thelephoraceae</taxon>
        <taxon>Thelephora</taxon>
    </lineage>
</organism>
<proteinExistence type="predicted"/>
<evidence type="ECO:0000313" key="1">
    <source>
        <dbReference type="EMBL" id="KAF9644845.1"/>
    </source>
</evidence>
<reference evidence="1" key="2">
    <citation type="journal article" date="2020" name="Nat. Commun.">
        <title>Large-scale genome sequencing of mycorrhizal fungi provides insights into the early evolution of symbiotic traits.</title>
        <authorList>
            <person name="Miyauchi S."/>
            <person name="Kiss E."/>
            <person name="Kuo A."/>
            <person name="Drula E."/>
            <person name="Kohler A."/>
            <person name="Sanchez-Garcia M."/>
            <person name="Morin E."/>
            <person name="Andreopoulos B."/>
            <person name="Barry K.W."/>
            <person name="Bonito G."/>
            <person name="Buee M."/>
            <person name="Carver A."/>
            <person name="Chen C."/>
            <person name="Cichocki N."/>
            <person name="Clum A."/>
            <person name="Culley D."/>
            <person name="Crous P.W."/>
            <person name="Fauchery L."/>
            <person name="Girlanda M."/>
            <person name="Hayes R.D."/>
            <person name="Keri Z."/>
            <person name="LaButti K."/>
            <person name="Lipzen A."/>
            <person name="Lombard V."/>
            <person name="Magnuson J."/>
            <person name="Maillard F."/>
            <person name="Murat C."/>
            <person name="Nolan M."/>
            <person name="Ohm R.A."/>
            <person name="Pangilinan J."/>
            <person name="Pereira M.F."/>
            <person name="Perotto S."/>
            <person name="Peter M."/>
            <person name="Pfister S."/>
            <person name="Riley R."/>
            <person name="Sitrit Y."/>
            <person name="Stielow J.B."/>
            <person name="Szollosi G."/>
            <person name="Zifcakova L."/>
            <person name="Stursova M."/>
            <person name="Spatafora J.W."/>
            <person name="Tedersoo L."/>
            <person name="Vaario L.M."/>
            <person name="Yamada A."/>
            <person name="Yan M."/>
            <person name="Wang P."/>
            <person name="Xu J."/>
            <person name="Bruns T."/>
            <person name="Baldrian P."/>
            <person name="Vilgalys R."/>
            <person name="Dunand C."/>
            <person name="Henrissat B."/>
            <person name="Grigoriev I.V."/>
            <person name="Hibbett D."/>
            <person name="Nagy L.G."/>
            <person name="Martin F.M."/>
        </authorList>
    </citation>
    <scope>NUCLEOTIDE SEQUENCE</scope>
    <source>
        <strain evidence="1">P2</strain>
    </source>
</reference>
<keyword evidence="1" id="KW-0560">Oxidoreductase</keyword>
<keyword evidence="2" id="KW-1185">Reference proteome</keyword>
<keyword evidence="1" id="KW-0503">Monooxygenase</keyword>
<reference evidence="1" key="1">
    <citation type="submission" date="2019-10" db="EMBL/GenBank/DDBJ databases">
        <authorList>
            <consortium name="DOE Joint Genome Institute"/>
            <person name="Kuo A."/>
            <person name="Miyauchi S."/>
            <person name="Kiss E."/>
            <person name="Drula E."/>
            <person name="Kohler A."/>
            <person name="Sanchez-Garcia M."/>
            <person name="Andreopoulos B."/>
            <person name="Barry K.W."/>
            <person name="Bonito G."/>
            <person name="Buee M."/>
            <person name="Carver A."/>
            <person name="Chen C."/>
            <person name="Cichocki N."/>
            <person name="Clum A."/>
            <person name="Culley D."/>
            <person name="Crous P.W."/>
            <person name="Fauchery L."/>
            <person name="Girlanda M."/>
            <person name="Hayes R."/>
            <person name="Keri Z."/>
            <person name="Labutti K."/>
            <person name="Lipzen A."/>
            <person name="Lombard V."/>
            <person name="Magnuson J."/>
            <person name="Maillard F."/>
            <person name="Morin E."/>
            <person name="Murat C."/>
            <person name="Nolan M."/>
            <person name="Ohm R."/>
            <person name="Pangilinan J."/>
            <person name="Pereira M."/>
            <person name="Perotto S."/>
            <person name="Peter M."/>
            <person name="Riley R."/>
            <person name="Sitrit Y."/>
            <person name="Stielow B."/>
            <person name="Szollosi G."/>
            <person name="Zifcakova L."/>
            <person name="Stursova M."/>
            <person name="Spatafora J.W."/>
            <person name="Tedersoo L."/>
            <person name="Vaario L.-M."/>
            <person name="Yamada A."/>
            <person name="Yan M."/>
            <person name="Wang P."/>
            <person name="Xu J."/>
            <person name="Bruns T."/>
            <person name="Baldrian P."/>
            <person name="Vilgalys R."/>
            <person name="Henrissat B."/>
            <person name="Grigoriev I.V."/>
            <person name="Hibbett D."/>
            <person name="Nagy L.G."/>
            <person name="Martin F.M."/>
        </authorList>
    </citation>
    <scope>NUCLEOTIDE SEQUENCE</scope>
    <source>
        <strain evidence="1">P2</strain>
    </source>
</reference>
<dbReference type="EMBL" id="MU118117">
    <property type="protein sequence ID" value="KAF9644845.1"/>
    <property type="molecule type" value="Genomic_DNA"/>
</dbReference>
<evidence type="ECO:0000313" key="2">
    <source>
        <dbReference type="Proteomes" id="UP000886501"/>
    </source>
</evidence>
<name>A0ACB6Z5A1_THEGA</name>
<dbReference type="Proteomes" id="UP000886501">
    <property type="component" value="Unassembled WGS sequence"/>
</dbReference>